<protein>
    <submittedName>
        <fullName evidence="4">GNAT family N-acetyltransferase</fullName>
    </submittedName>
</protein>
<evidence type="ECO:0000313" key="5">
    <source>
        <dbReference type="Proteomes" id="UP000626026"/>
    </source>
</evidence>
<keyword evidence="5" id="KW-1185">Reference proteome</keyword>
<dbReference type="Gene3D" id="3.40.630.30">
    <property type="match status" value="1"/>
</dbReference>
<dbReference type="InterPro" id="IPR050832">
    <property type="entry name" value="Bact_Acetyltransf"/>
</dbReference>
<proteinExistence type="predicted"/>
<dbReference type="PROSITE" id="PS51186">
    <property type="entry name" value="GNAT"/>
    <property type="match status" value="1"/>
</dbReference>
<name>A0ABR7RUH0_9PROT</name>
<dbReference type="Pfam" id="PF00583">
    <property type="entry name" value="Acetyltransf_1"/>
    <property type="match status" value="1"/>
</dbReference>
<dbReference type="CDD" id="cd04301">
    <property type="entry name" value="NAT_SF"/>
    <property type="match status" value="1"/>
</dbReference>
<keyword evidence="1" id="KW-0808">Transferase</keyword>
<dbReference type="InterPro" id="IPR000182">
    <property type="entry name" value="GNAT_dom"/>
</dbReference>
<evidence type="ECO:0000256" key="2">
    <source>
        <dbReference type="ARBA" id="ARBA00023315"/>
    </source>
</evidence>
<keyword evidence="2" id="KW-0012">Acyltransferase</keyword>
<dbReference type="RefSeq" id="WP_187786791.1">
    <property type="nucleotide sequence ID" value="NZ_JACTVA010000065.1"/>
</dbReference>
<dbReference type="PANTHER" id="PTHR43877">
    <property type="entry name" value="AMINOALKYLPHOSPHONATE N-ACETYLTRANSFERASE-RELATED-RELATED"/>
    <property type="match status" value="1"/>
</dbReference>
<gene>
    <name evidence="4" type="ORF">IBL26_22670</name>
</gene>
<dbReference type="Proteomes" id="UP000626026">
    <property type="component" value="Unassembled WGS sequence"/>
</dbReference>
<dbReference type="InterPro" id="IPR016181">
    <property type="entry name" value="Acyl_CoA_acyltransferase"/>
</dbReference>
<evidence type="ECO:0000256" key="1">
    <source>
        <dbReference type="ARBA" id="ARBA00022679"/>
    </source>
</evidence>
<accession>A0ABR7RUH0</accession>
<evidence type="ECO:0000313" key="4">
    <source>
        <dbReference type="EMBL" id="MBC9209662.1"/>
    </source>
</evidence>
<dbReference type="EMBL" id="JACTVA010000065">
    <property type="protein sequence ID" value="MBC9209662.1"/>
    <property type="molecule type" value="Genomic_DNA"/>
</dbReference>
<dbReference type="PANTHER" id="PTHR43877:SF1">
    <property type="entry name" value="ACETYLTRANSFERASE"/>
    <property type="match status" value="1"/>
</dbReference>
<organism evidence="4 5">
    <name type="scientific">Teichococcus aerophilus</name>
    <dbReference type="NCBI Taxonomy" id="1224513"/>
    <lineage>
        <taxon>Bacteria</taxon>
        <taxon>Pseudomonadati</taxon>
        <taxon>Pseudomonadota</taxon>
        <taxon>Alphaproteobacteria</taxon>
        <taxon>Acetobacterales</taxon>
        <taxon>Roseomonadaceae</taxon>
        <taxon>Roseomonas</taxon>
    </lineage>
</organism>
<sequence length="176" mass="19005">MTVRRLTPEDAAAFKAIRLEALEGYPGAFTQSYAEAERDEVAIYANRLGAGPDAVFGAFVEGELIGTAAFSVRKGEKIAHEGLLWAVYVRPGTRSRGLGRALVSQVLEHAKPRVLMLQATVVSDNPVAQALYASLGFETYGVEASSLFVEGRLIDDIHIVHWLGHTPDAWPLAAAE</sequence>
<feature type="domain" description="N-acetyltransferase" evidence="3">
    <location>
        <begin position="1"/>
        <end position="164"/>
    </location>
</feature>
<reference evidence="4 5" key="1">
    <citation type="journal article" date="2013" name="Int. J. Syst. Evol. Microbiol.">
        <title>Roseomonas aerophila sp. nov., isolated from air.</title>
        <authorList>
            <person name="Kim S.J."/>
            <person name="Weon H.Y."/>
            <person name="Ahn J.H."/>
            <person name="Hong S.B."/>
            <person name="Seok S.J."/>
            <person name="Whang K.S."/>
            <person name="Kwon S.W."/>
        </authorList>
    </citation>
    <scope>NUCLEOTIDE SEQUENCE [LARGE SCALE GENOMIC DNA]</scope>
    <source>
        <strain evidence="4 5">NBRC 108923</strain>
    </source>
</reference>
<dbReference type="SUPFAM" id="SSF55729">
    <property type="entry name" value="Acyl-CoA N-acyltransferases (Nat)"/>
    <property type="match status" value="1"/>
</dbReference>
<comment type="caution">
    <text evidence="4">The sequence shown here is derived from an EMBL/GenBank/DDBJ whole genome shotgun (WGS) entry which is preliminary data.</text>
</comment>
<evidence type="ECO:0000259" key="3">
    <source>
        <dbReference type="PROSITE" id="PS51186"/>
    </source>
</evidence>